<feature type="region of interest" description="Disordered" evidence="1">
    <location>
        <begin position="298"/>
        <end position="359"/>
    </location>
</feature>
<feature type="compositionally biased region" description="Basic and acidic residues" evidence="1">
    <location>
        <begin position="768"/>
        <end position="780"/>
    </location>
</feature>
<feature type="compositionally biased region" description="Low complexity" evidence="1">
    <location>
        <begin position="326"/>
        <end position="336"/>
    </location>
</feature>
<gene>
    <name evidence="2" type="ORF">TTHERM_00268140</name>
</gene>
<proteinExistence type="predicted"/>
<keyword evidence="3" id="KW-1185">Reference proteome</keyword>
<evidence type="ECO:0000313" key="2">
    <source>
        <dbReference type="EMBL" id="EAR95704.2"/>
    </source>
</evidence>
<protein>
    <recommendedName>
        <fullName evidence="4">RING-type domain-containing protein</fullName>
    </recommendedName>
</protein>
<feature type="compositionally biased region" description="Low complexity" evidence="1">
    <location>
        <begin position="878"/>
        <end position="897"/>
    </location>
</feature>
<dbReference type="HOGENOM" id="CLU_298898_0_0_1"/>
<feature type="compositionally biased region" description="Polar residues" evidence="1">
    <location>
        <begin position="511"/>
        <end position="528"/>
    </location>
</feature>
<evidence type="ECO:0000313" key="3">
    <source>
        <dbReference type="Proteomes" id="UP000009168"/>
    </source>
</evidence>
<dbReference type="Proteomes" id="UP000009168">
    <property type="component" value="Unassembled WGS sequence"/>
</dbReference>
<feature type="region of interest" description="Disordered" evidence="1">
    <location>
        <begin position="484"/>
        <end position="803"/>
    </location>
</feature>
<dbReference type="KEGG" id="tet:TTHERM_00268140"/>
<feature type="region of interest" description="Disordered" evidence="1">
    <location>
        <begin position="847"/>
        <end position="904"/>
    </location>
</feature>
<feature type="compositionally biased region" description="Polar residues" evidence="1">
    <location>
        <begin position="664"/>
        <end position="673"/>
    </location>
</feature>
<feature type="compositionally biased region" description="Low complexity" evidence="1">
    <location>
        <begin position="719"/>
        <end position="736"/>
    </location>
</feature>
<feature type="compositionally biased region" description="Basic and acidic residues" evidence="1">
    <location>
        <begin position="590"/>
        <end position="600"/>
    </location>
</feature>
<evidence type="ECO:0008006" key="4">
    <source>
        <dbReference type="Google" id="ProtNLM"/>
    </source>
</evidence>
<feature type="compositionally biased region" description="Low complexity" evidence="1">
    <location>
        <begin position="856"/>
        <end position="868"/>
    </location>
</feature>
<organism evidence="2 3">
    <name type="scientific">Tetrahymena thermophila (strain SB210)</name>
    <dbReference type="NCBI Taxonomy" id="312017"/>
    <lineage>
        <taxon>Eukaryota</taxon>
        <taxon>Sar</taxon>
        <taxon>Alveolata</taxon>
        <taxon>Ciliophora</taxon>
        <taxon>Intramacronucleata</taxon>
        <taxon>Oligohymenophorea</taxon>
        <taxon>Hymenostomatida</taxon>
        <taxon>Tetrahymenina</taxon>
        <taxon>Tetrahymenidae</taxon>
        <taxon>Tetrahymena</taxon>
    </lineage>
</organism>
<dbReference type="EMBL" id="GG662703">
    <property type="protein sequence ID" value="EAR95704.2"/>
    <property type="molecule type" value="Genomic_DNA"/>
</dbReference>
<name>I7M187_TETTS</name>
<dbReference type="RefSeq" id="XP_001015949.2">
    <property type="nucleotide sequence ID" value="XM_001015949.3"/>
</dbReference>
<feature type="compositionally biased region" description="Polar residues" evidence="1">
    <location>
        <begin position="298"/>
        <end position="325"/>
    </location>
</feature>
<evidence type="ECO:0000256" key="1">
    <source>
        <dbReference type="SAM" id="MobiDB-lite"/>
    </source>
</evidence>
<feature type="compositionally biased region" description="Low complexity" evidence="1">
    <location>
        <begin position="490"/>
        <end position="503"/>
    </location>
</feature>
<dbReference type="InParanoid" id="I7M187"/>
<accession>I7M187</accession>
<dbReference type="GeneID" id="7843836"/>
<feature type="compositionally biased region" description="Polar residues" evidence="1">
    <location>
        <begin position="743"/>
        <end position="752"/>
    </location>
</feature>
<sequence length="1005" mass="113439">MQKNFMSFISSIFSSSYKRKNQIDTDKDDSNLASRSQTYQQEENLLANLRKSKLFLDDSDMGLQSKASPLGIQSFQEDPNIQAKQDAEKVVGLMISSSKKLSKSQITQQQMGEIAEIVPDLKQKSLKKDQQSVIHQSFANEHGSAHNSQIKDILLRSDTKLDGQEMQGTKNKAANVSEFDHDLSNNRISLNSHQNTLKGDNQSQNCHLRSSFCQIDSKVIDNSNIPGLSSNIRRQTEANQKLMSAFTFNEEALPALSLVYNSNTRISNSSQHDNGNISYHQNSINQFQVNNNNAEVDLSQQKPSSLNDSQSSHLQIAPNQNQSITRGSSNSRVRGSSSKKKQIVSESPLSTKGKREIPSCSYDKYPMLEQIRENISSIVRYQPLVKEDIEGENEGAAPVVQNQVEIFNSQKKKMDEEGEEEKEEKVNILTMSAAPNSRVNNFFQLSNSKQFDCMSNKAEPPTQMKQRSNSFFFEQSEDKKKFFNLDEIGSKGSNISSKSSSKQSGDKKMQVESSFNDVFQTKSSNKNVFDQEIDQTKNKEFASMQKNLEDQINETQNATQEETDSRFHSQQKTKSNEQSPNKTHFNSFHKAVDMMIDKSEIPPPHLSRSAHKVPSPIKEVDELSQKNLKNTPKKNEMEVMENVEPKEENANDFEGSPKMRQKSVKFNNQTPNGQEKEDEEQHKLNLKLQSRKPTPYNPFKSQPISYLSRHNKFKNEEASSQSSSDSNKDSSQQQNQEIKQAVSIASHTSNNDAEPKKEIKLKYPPIFKDQENSKSKEKKVQHLASSERNNEAKPIQNHTKQLSASPLIRTPIALNNQKHPIKQQLALKKKENTQAVINNNFFKIENTNSTPTVFHSNNSGSTSSSSSGQVNNTKNHLNGFSNKLNNSGNSNKGQNTKQKPLNDEQISLNEFVSAQRIKVRDESSQPTPIAAPLRGTINSGSLPISQIKNAYKTCIFCQQDIKPKDEVKTFTCCHKAHKSCLPKERNVKCLRCNSNAMVNKYRPKE</sequence>
<dbReference type="AlphaFoldDB" id="I7M187"/>
<feature type="compositionally biased region" description="Basic and acidic residues" evidence="1">
    <location>
        <begin position="633"/>
        <end position="649"/>
    </location>
</feature>
<feature type="compositionally biased region" description="Polar residues" evidence="1">
    <location>
        <begin position="568"/>
        <end position="586"/>
    </location>
</feature>
<reference evidence="3" key="1">
    <citation type="journal article" date="2006" name="PLoS Biol.">
        <title>Macronuclear genome sequence of the ciliate Tetrahymena thermophila, a model eukaryote.</title>
        <authorList>
            <person name="Eisen J.A."/>
            <person name="Coyne R.S."/>
            <person name="Wu M."/>
            <person name="Wu D."/>
            <person name="Thiagarajan M."/>
            <person name="Wortman J.R."/>
            <person name="Badger J.H."/>
            <person name="Ren Q."/>
            <person name="Amedeo P."/>
            <person name="Jones K.M."/>
            <person name="Tallon L.J."/>
            <person name="Delcher A.L."/>
            <person name="Salzberg S.L."/>
            <person name="Silva J.C."/>
            <person name="Haas B.J."/>
            <person name="Majoros W.H."/>
            <person name="Farzad M."/>
            <person name="Carlton J.M."/>
            <person name="Smith R.K. Jr."/>
            <person name="Garg J."/>
            <person name="Pearlman R.E."/>
            <person name="Karrer K.M."/>
            <person name="Sun L."/>
            <person name="Manning G."/>
            <person name="Elde N.C."/>
            <person name="Turkewitz A.P."/>
            <person name="Asai D.J."/>
            <person name="Wilkes D.E."/>
            <person name="Wang Y."/>
            <person name="Cai H."/>
            <person name="Collins K."/>
            <person name="Stewart B.A."/>
            <person name="Lee S.R."/>
            <person name="Wilamowska K."/>
            <person name="Weinberg Z."/>
            <person name="Ruzzo W.L."/>
            <person name="Wloga D."/>
            <person name="Gaertig J."/>
            <person name="Frankel J."/>
            <person name="Tsao C.-C."/>
            <person name="Gorovsky M.A."/>
            <person name="Keeling P.J."/>
            <person name="Waller R.F."/>
            <person name="Patron N.J."/>
            <person name="Cherry J.M."/>
            <person name="Stover N.A."/>
            <person name="Krieger C.J."/>
            <person name="del Toro C."/>
            <person name="Ryder H.F."/>
            <person name="Williamson S.C."/>
            <person name="Barbeau R.A."/>
            <person name="Hamilton E.P."/>
            <person name="Orias E."/>
        </authorList>
    </citation>
    <scope>NUCLEOTIDE SEQUENCE [LARGE SCALE GENOMIC DNA]</scope>
    <source>
        <strain evidence="3">SB210</strain>
    </source>
</reference>